<name>A0ABW7QAB5_9MICO</name>
<sequence>MHHEGIVGFTGAQSAALADAVHLLQRGLAMAAEARATVTTALAQGGRVAEAVASTSDSRVRDHDMALRSIAAEFAGILSMDDRTVQRRIGDARELTELYPRTFEAGKRNEITERHQRLITEIGASLPPEARSDFEAVAIAICQEDTPARVKSRLEILAARLHPRTLHRTPSGGA</sequence>
<dbReference type="Proteomes" id="UP001610861">
    <property type="component" value="Unassembled WGS sequence"/>
</dbReference>
<evidence type="ECO:0008006" key="3">
    <source>
        <dbReference type="Google" id="ProtNLM"/>
    </source>
</evidence>
<evidence type="ECO:0000313" key="1">
    <source>
        <dbReference type="EMBL" id="MFH8250469.1"/>
    </source>
</evidence>
<dbReference type="RefSeq" id="WP_396640405.1">
    <property type="nucleotide sequence ID" value="NZ_JBIQWL010000002.1"/>
</dbReference>
<accession>A0ABW7QAB5</accession>
<proteinExistence type="predicted"/>
<keyword evidence="2" id="KW-1185">Reference proteome</keyword>
<organism evidence="1 2">
    <name type="scientific">Microbacterium alkaliflavum</name>
    <dbReference type="NCBI Taxonomy" id="3248839"/>
    <lineage>
        <taxon>Bacteria</taxon>
        <taxon>Bacillati</taxon>
        <taxon>Actinomycetota</taxon>
        <taxon>Actinomycetes</taxon>
        <taxon>Micrococcales</taxon>
        <taxon>Microbacteriaceae</taxon>
        <taxon>Microbacterium</taxon>
    </lineage>
</organism>
<evidence type="ECO:0000313" key="2">
    <source>
        <dbReference type="Proteomes" id="UP001610861"/>
    </source>
</evidence>
<protein>
    <recommendedName>
        <fullName evidence="3">DUF222 domain-containing protein</fullName>
    </recommendedName>
</protein>
<gene>
    <name evidence="1" type="ORF">ACH3VR_08915</name>
</gene>
<dbReference type="EMBL" id="JBIQWL010000002">
    <property type="protein sequence ID" value="MFH8250469.1"/>
    <property type="molecule type" value="Genomic_DNA"/>
</dbReference>
<reference evidence="1 2" key="1">
    <citation type="submission" date="2024-09" db="EMBL/GenBank/DDBJ databases">
        <authorList>
            <person name="Pan X."/>
        </authorList>
    </citation>
    <scope>NUCLEOTIDE SEQUENCE [LARGE SCALE GENOMIC DNA]</scope>
    <source>
        <strain evidence="1 2">B2969</strain>
    </source>
</reference>
<comment type="caution">
    <text evidence="1">The sequence shown here is derived from an EMBL/GenBank/DDBJ whole genome shotgun (WGS) entry which is preliminary data.</text>
</comment>